<protein>
    <submittedName>
        <fullName evidence="1">Uncharacterized protein</fullName>
    </submittedName>
</protein>
<dbReference type="AlphaFoldDB" id="A0AAU9VDG6"/>
<dbReference type="EMBL" id="CAKOGL010000102">
    <property type="protein sequence ID" value="CAH2109319.1"/>
    <property type="molecule type" value="Genomic_DNA"/>
</dbReference>
<sequence>MGWARVYINSKRTKNNRVNSFTKLSTAVPASPCESDLNIDRQAEWSAVMSSEQTLQNLLCTENSDTGNDETIALSEILPSAPPTSVVGNNGNTENLNLQEAKELKPGCEHNNNAKYFEEYQLLPRRINQPNSSDCFQQLYHAKLPITNVKYNHLQELKCVIPRDLHPFYDNLPH</sequence>
<organism evidence="1 2">
    <name type="scientific">Euphydryas editha</name>
    <name type="common">Edith's checkerspot</name>
    <dbReference type="NCBI Taxonomy" id="104508"/>
    <lineage>
        <taxon>Eukaryota</taxon>
        <taxon>Metazoa</taxon>
        <taxon>Ecdysozoa</taxon>
        <taxon>Arthropoda</taxon>
        <taxon>Hexapoda</taxon>
        <taxon>Insecta</taxon>
        <taxon>Pterygota</taxon>
        <taxon>Neoptera</taxon>
        <taxon>Endopterygota</taxon>
        <taxon>Lepidoptera</taxon>
        <taxon>Glossata</taxon>
        <taxon>Ditrysia</taxon>
        <taxon>Papilionoidea</taxon>
        <taxon>Nymphalidae</taxon>
        <taxon>Nymphalinae</taxon>
        <taxon>Euphydryas</taxon>
    </lineage>
</organism>
<accession>A0AAU9VDG6</accession>
<evidence type="ECO:0000313" key="1">
    <source>
        <dbReference type="EMBL" id="CAH2109319.1"/>
    </source>
</evidence>
<gene>
    <name evidence="1" type="ORF">EEDITHA_LOCUS23171</name>
</gene>
<reference evidence="1" key="1">
    <citation type="submission" date="2022-03" db="EMBL/GenBank/DDBJ databases">
        <authorList>
            <person name="Tunstrom K."/>
        </authorList>
    </citation>
    <scope>NUCLEOTIDE SEQUENCE</scope>
</reference>
<dbReference type="Proteomes" id="UP001153954">
    <property type="component" value="Unassembled WGS sequence"/>
</dbReference>
<comment type="caution">
    <text evidence="1">The sequence shown here is derived from an EMBL/GenBank/DDBJ whole genome shotgun (WGS) entry which is preliminary data.</text>
</comment>
<evidence type="ECO:0000313" key="2">
    <source>
        <dbReference type="Proteomes" id="UP001153954"/>
    </source>
</evidence>
<name>A0AAU9VDG6_EUPED</name>
<keyword evidence="2" id="KW-1185">Reference proteome</keyword>
<proteinExistence type="predicted"/>